<dbReference type="Proteomes" id="UP000688947">
    <property type="component" value="Unassembled WGS sequence"/>
</dbReference>
<evidence type="ECO:0000313" key="2">
    <source>
        <dbReference type="Proteomes" id="UP000688947"/>
    </source>
</evidence>
<dbReference type="AlphaFoldDB" id="A0A8T1TNI7"/>
<proteinExistence type="predicted"/>
<evidence type="ECO:0000313" key="1">
    <source>
        <dbReference type="EMBL" id="KAG6942875.1"/>
    </source>
</evidence>
<feature type="non-terminal residue" evidence="1">
    <location>
        <position position="1"/>
    </location>
</feature>
<sequence length="209" mass="23386">MAHVVACRFLRLGCSEEDHPLFRREYARNNRERGVKPELPLMVASGYLPKGKVMRINEPFLSNRVSPKWFYSNDSSVTRTQREMTHHLVACVFQVLPGHVPMTQQNQQQVSERNNVVVLARQASPGFLLVSYRRSGGSSKNPGCLLPAIDTSTADNMQAALNMQTIRDDGSDNQTPTANLTTPSQVAGDLEFWQREVEATAPGFREKGQ</sequence>
<comment type="caution">
    <text evidence="1">The sequence shown here is derived from an EMBL/GenBank/DDBJ whole genome shotgun (WGS) entry which is preliminary data.</text>
</comment>
<organism evidence="1 2">
    <name type="scientific">Phytophthora cactorum</name>
    <dbReference type="NCBI Taxonomy" id="29920"/>
    <lineage>
        <taxon>Eukaryota</taxon>
        <taxon>Sar</taxon>
        <taxon>Stramenopiles</taxon>
        <taxon>Oomycota</taxon>
        <taxon>Peronosporomycetes</taxon>
        <taxon>Peronosporales</taxon>
        <taxon>Peronosporaceae</taxon>
        <taxon>Phytophthora</taxon>
    </lineage>
</organism>
<protein>
    <submittedName>
        <fullName evidence="1">Uncharacterized protein</fullName>
    </submittedName>
</protein>
<accession>A0A8T1TNI7</accession>
<dbReference type="EMBL" id="JAENGZ010002782">
    <property type="protein sequence ID" value="KAG6942875.1"/>
    <property type="molecule type" value="Genomic_DNA"/>
</dbReference>
<dbReference type="OrthoDB" id="119109at2759"/>
<reference evidence="1" key="1">
    <citation type="submission" date="2021-01" db="EMBL/GenBank/DDBJ databases">
        <title>Phytophthora aleatoria, a newly-described species from Pinus radiata is distinct from Phytophthora cactorum isolates based on comparative genomics.</title>
        <authorList>
            <person name="Mcdougal R."/>
            <person name="Panda P."/>
            <person name="Williams N."/>
            <person name="Studholme D.J."/>
        </authorList>
    </citation>
    <scope>NUCLEOTIDE SEQUENCE</scope>
    <source>
        <strain evidence="1">NZFS 3830</strain>
    </source>
</reference>
<dbReference type="VEuPathDB" id="FungiDB:PC110_g17450"/>
<name>A0A8T1TNI7_9STRA</name>
<gene>
    <name evidence="1" type="ORF">JG687_00018812</name>
</gene>